<dbReference type="Proteomes" id="UP001244011">
    <property type="component" value="Unassembled WGS sequence"/>
</dbReference>
<evidence type="ECO:0000313" key="2">
    <source>
        <dbReference type="EMBL" id="KAK1764358.1"/>
    </source>
</evidence>
<feature type="compositionally biased region" description="Polar residues" evidence="1">
    <location>
        <begin position="64"/>
        <end position="75"/>
    </location>
</feature>
<feature type="compositionally biased region" description="Basic residues" evidence="1">
    <location>
        <begin position="94"/>
        <end position="104"/>
    </location>
</feature>
<feature type="compositionally biased region" description="Polar residues" evidence="1">
    <location>
        <begin position="115"/>
        <end position="133"/>
    </location>
</feature>
<dbReference type="RefSeq" id="XP_060280571.1">
    <property type="nucleotide sequence ID" value="XM_060431195.1"/>
</dbReference>
<comment type="caution">
    <text evidence="2">The sequence shown here is derived from an EMBL/GenBank/DDBJ whole genome shotgun (WGS) entry which is preliminary data.</text>
</comment>
<organism evidence="2 3">
    <name type="scientific">Phialemonium atrogriseum</name>
    <dbReference type="NCBI Taxonomy" id="1093897"/>
    <lineage>
        <taxon>Eukaryota</taxon>
        <taxon>Fungi</taxon>
        <taxon>Dikarya</taxon>
        <taxon>Ascomycota</taxon>
        <taxon>Pezizomycotina</taxon>
        <taxon>Sordariomycetes</taxon>
        <taxon>Sordariomycetidae</taxon>
        <taxon>Cephalothecales</taxon>
        <taxon>Cephalothecaceae</taxon>
        <taxon>Phialemonium</taxon>
    </lineage>
</organism>
<dbReference type="AlphaFoldDB" id="A0AAJ0BVV0"/>
<dbReference type="EMBL" id="MU839020">
    <property type="protein sequence ID" value="KAK1764358.1"/>
    <property type="molecule type" value="Genomic_DNA"/>
</dbReference>
<evidence type="ECO:0000256" key="1">
    <source>
        <dbReference type="SAM" id="MobiDB-lite"/>
    </source>
</evidence>
<dbReference type="GeneID" id="85314382"/>
<gene>
    <name evidence="2" type="ORF">QBC33DRAFT_580302</name>
</gene>
<reference evidence="2" key="1">
    <citation type="submission" date="2023-06" db="EMBL/GenBank/DDBJ databases">
        <title>Genome-scale phylogeny and comparative genomics of the fungal order Sordariales.</title>
        <authorList>
            <consortium name="Lawrence Berkeley National Laboratory"/>
            <person name="Hensen N."/>
            <person name="Bonometti L."/>
            <person name="Westerberg I."/>
            <person name="Brannstrom I.O."/>
            <person name="Guillou S."/>
            <person name="Cros-Aarteil S."/>
            <person name="Calhoun S."/>
            <person name="Haridas S."/>
            <person name="Kuo A."/>
            <person name="Mondo S."/>
            <person name="Pangilinan J."/>
            <person name="Riley R."/>
            <person name="Labutti K."/>
            <person name="Andreopoulos B."/>
            <person name="Lipzen A."/>
            <person name="Chen C."/>
            <person name="Yanf M."/>
            <person name="Daum C."/>
            <person name="Ng V."/>
            <person name="Clum A."/>
            <person name="Steindorff A."/>
            <person name="Ohm R."/>
            <person name="Martin F."/>
            <person name="Silar P."/>
            <person name="Natvig D."/>
            <person name="Lalanne C."/>
            <person name="Gautier V."/>
            <person name="Ament-Velasquez S.L."/>
            <person name="Kruys A."/>
            <person name="Hutchinson M.I."/>
            <person name="Powell A.J."/>
            <person name="Barry K."/>
            <person name="Miller A.N."/>
            <person name="Grigoriev I.V."/>
            <person name="Debuchy R."/>
            <person name="Gladieux P."/>
            <person name="Thoren M.H."/>
            <person name="Johannesson H."/>
        </authorList>
    </citation>
    <scope>NUCLEOTIDE SEQUENCE</scope>
    <source>
        <strain evidence="2">8032-3</strain>
    </source>
</reference>
<sequence>MPRRSPPSPRSHSRASIAASDTTYHSFRDIELEEPTTTTTTMDPSLPSQKFDSPTSPEMRRQDSGYQSLAPASSHVSRRRSSPTSAPSAQQQHPRPRPAARRSAKSAPVAHLPRSSGQSLDIGRTSTHSQQSYRPHDTDTFFHFPHFPYPEPAAEEDPDLVVADPEPPPQTTHYWTSDNTRRLEYAAIDAASRGVRGWVMRHVVPDCFIPKDRRRIRFEDDRGSVVRYRLDLDVDEDGEKDEREGGGRRRRRRAWWFRLRGN</sequence>
<evidence type="ECO:0000313" key="3">
    <source>
        <dbReference type="Proteomes" id="UP001244011"/>
    </source>
</evidence>
<accession>A0AAJ0BVV0</accession>
<feature type="compositionally biased region" description="Low complexity" evidence="1">
    <location>
        <begin position="82"/>
        <end position="93"/>
    </location>
</feature>
<feature type="compositionally biased region" description="Polar residues" evidence="1">
    <location>
        <begin position="42"/>
        <end position="56"/>
    </location>
</feature>
<name>A0AAJ0BVV0_9PEZI</name>
<keyword evidence="3" id="KW-1185">Reference proteome</keyword>
<feature type="region of interest" description="Disordered" evidence="1">
    <location>
        <begin position="1"/>
        <end position="139"/>
    </location>
</feature>
<proteinExistence type="predicted"/>
<protein>
    <submittedName>
        <fullName evidence="2">Uncharacterized protein</fullName>
    </submittedName>
</protein>